<name>A0ACD5G6H4_BORAD</name>
<evidence type="ECO:0000313" key="2">
    <source>
        <dbReference type="Proteomes" id="UP001305787"/>
    </source>
</evidence>
<protein>
    <submittedName>
        <fullName evidence="1">Uncharacterized protein</fullName>
    </submittedName>
</protein>
<organism evidence="1 2">
    <name type="scientific">Borrelia andersonii</name>
    <name type="common">Borreliella andersonii</name>
    <dbReference type="NCBI Taxonomy" id="42109"/>
    <lineage>
        <taxon>Bacteria</taxon>
        <taxon>Pseudomonadati</taxon>
        <taxon>Spirochaetota</taxon>
        <taxon>Spirochaetia</taxon>
        <taxon>Spirochaetales</taxon>
        <taxon>Borreliaceae</taxon>
        <taxon>Borreliella</taxon>
    </lineage>
</organism>
<dbReference type="Proteomes" id="UP001305787">
    <property type="component" value="Plasmid lp28-8"/>
</dbReference>
<evidence type="ECO:0000313" key="1">
    <source>
        <dbReference type="EMBL" id="XOU13285.1"/>
    </source>
</evidence>
<sequence>MILIVKIIEITKLIKAYIRNSNYENSKNSLCNSKIQKNNVNFEKKTLKLN</sequence>
<gene>
    <name evidence="1" type="ORF">QIA45_05300</name>
</gene>
<keyword evidence="1" id="KW-0614">Plasmid</keyword>
<accession>A0ACD5G6H4</accession>
<reference evidence="1" key="1">
    <citation type="submission" date="2024-11" db="EMBL/GenBank/DDBJ databases">
        <title>Sequencing of Borrelia variable plasmids from multiple Borrelia sensu lato isolates.</title>
        <authorList>
            <person name="Mongodin E.F."/>
            <person name="Rudenko N."/>
            <person name="Fraser C.M."/>
            <person name="Schutzer S."/>
            <person name="Luft B."/>
            <person name="Morgan R."/>
            <person name="Casjens S."/>
            <person name="Qiu W."/>
        </authorList>
    </citation>
    <scope>NUCLEOTIDE SEQUENCE</scope>
    <source>
        <strain evidence="1">21038</strain>
    </source>
</reference>
<dbReference type="EMBL" id="CP179265">
    <property type="protein sequence ID" value="XOU13285.1"/>
    <property type="molecule type" value="Genomic_DNA"/>
</dbReference>
<geneLocation type="plasmid" evidence="1 2">
    <name>lp28-8</name>
</geneLocation>
<keyword evidence="2" id="KW-1185">Reference proteome</keyword>
<proteinExistence type="predicted"/>